<reference evidence="1" key="1">
    <citation type="submission" date="2020-05" db="EMBL/GenBank/DDBJ databases">
        <title>Large-scale comparative analyses of tick genomes elucidate their genetic diversity and vector capacities.</title>
        <authorList>
            <person name="Jia N."/>
            <person name="Wang J."/>
            <person name="Shi W."/>
            <person name="Du L."/>
            <person name="Sun Y."/>
            <person name="Zhan W."/>
            <person name="Jiang J."/>
            <person name="Wang Q."/>
            <person name="Zhang B."/>
            <person name="Ji P."/>
            <person name="Sakyi L.B."/>
            <person name="Cui X."/>
            <person name="Yuan T."/>
            <person name="Jiang B."/>
            <person name="Yang W."/>
            <person name="Lam T.T.-Y."/>
            <person name="Chang Q."/>
            <person name="Ding S."/>
            <person name="Wang X."/>
            <person name="Zhu J."/>
            <person name="Ruan X."/>
            <person name="Zhao L."/>
            <person name="Wei J."/>
            <person name="Que T."/>
            <person name="Du C."/>
            <person name="Cheng J."/>
            <person name="Dai P."/>
            <person name="Han X."/>
            <person name="Huang E."/>
            <person name="Gao Y."/>
            <person name="Liu J."/>
            <person name="Shao H."/>
            <person name="Ye R."/>
            <person name="Li L."/>
            <person name="Wei W."/>
            <person name="Wang X."/>
            <person name="Wang C."/>
            <person name="Yang T."/>
            <person name="Huo Q."/>
            <person name="Li W."/>
            <person name="Guo W."/>
            <person name="Chen H."/>
            <person name="Zhou L."/>
            <person name="Ni X."/>
            <person name="Tian J."/>
            <person name="Zhou Y."/>
            <person name="Sheng Y."/>
            <person name="Liu T."/>
            <person name="Pan Y."/>
            <person name="Xia L."/>
            <person name="Li J."/>
            <person name="Zhao F."/>
            <person name="Cao W."/>
        </authorList>
    </citation>
    <scope>NUCLEOTIDE SEQUENCE</scope>
    <source>
        <strain evidence="1">Hyas-2018</strain>
    </source>
</reference>
<evidence type="ECO:0000313" key="2">
    <source>
        <dbReference type="Proteomes" id="UP000821845"/>
    </source>
</evidence>
<proteinExistence type="predicted"/>
<keyword evidence="2" id="KW-1185">Reference proteome</keyword>
<accession>A0ACB7TTZ7</accession>
<dbReference type="EMBL" id="CM023481">
    <property type="protein sequence ID" value="KAH6948414.1"/>
    <property type="molecule type" value="Genomic_DNA"/>
</dbReference>
<name>A0ACB7TTZ7_HYAAI</name>
<evidence type="ECO:0000313" key="1">
    <source>
        <dbReference type="EMBL" id="KAH6948414.1"/>
    </source>
</evidence>
<organism evidence="1 2">
    <name type="scientific">Hyalomma asiaticum</name>
    <name type="common">Tick</name>
    <dbReference type="NCBI Taxonomy" id="266040"/>
    <lineage>
        <taxon>Eukaryota</taxon>
        <taxon>Metazoa</taxon>
        <taxon>Ecdysozoa</taxon>
        <taxon>Arthropoda</taxon>
        <taxon>Chelicerata</taxon>
        <taxon>Arachnida</taxon>
        <taxon>Acari</taxon>
        <taxon>Parasitiformes</taxon>
        <taxon>Ixodida</taxon>
        <taxon>Ixodoidea</taxon>
        <taxon>Ixodidae</taxon>
        <taxon>Hyalomminae</taxon>
        <taxon>Hyalomma</taxon>
    </lineage>
</organism>
<gene>
    <name evidence="1" type="ORF">HPB50_024247</name>
</gene>
<dbReference type="Proteomes" id="UP000821845">
    <property type="component" value="Chromosome 1"/>
</dbReference>
<sequence>MDRVAILERNLEGRKGGTRKLQPSFPVLAISKDSKRRPPEETDTASCTSLTIGAVSSFSARDSVRSESHASECSSLAPYWIPEQIKHYFRHRHSQEDNTDKTDMGLRAIGLERELPAIDDTDWASMASEQAHSRPSFLLDPLATDLLSFDEDDTDSTRYDRLCAPMQSATRSDPFLGPPYGDEPSEWHHSPSLANFRLSQLFETNAEQVPAGRSNALSPLAGLSLCRAQPSAELASLQPTRFNVGMNALAGPHLSRTSFTAAPKLLASHSGASKQTLAGPPLPQASYALPHAKPEPLAPSLGDGTHALAGPSLSRASLTAQYATAEPSRSAPGVSSLAGPSLSRAQFDVRRAAAEPPLCFANGATSPLLRIKLLLTHSLTSLAGPSMARAQRVDNVERQPPCSVDSVAAFPDERLPHAHLGDTFVKREPTCPANDDPFAFRARPHATVRAEPDLSSVPFAARFGADARGGEQARDPSPAAPAMEQTPLHATAAQLLQVLLEAARSQPCALVGDPRSPQPSVPSSLRVHLPEYSGYSDRMSAMEYLEALHRYQQATRLDDSVMLASVLPVSLTAQAARWYRLVGFQARSMEEFRTLFRSEFLPPDYERRMRRELELRTQHPDESLLKYIRALQELYLLADPMAPDAEKVERAIRQAHPTFAAYLRSDRYRNLNDLASDAKRIQGNILAAQTYRPPPPPSASLEPRCAWAGGDSSPRNPPKYEVASAAREHRDMQVLSDRALEPYSYARACPSFAPNGQRERDPRAPVHGGKSDRTARFASERKTPSSRDMPSSPNVDKGVVCYCCHERGHLARSCSSRRPALGPPRPSGNGASRRWAGKLCHTYRYAVAAVVALVTGTLLALLLAAVMAEFKDTLPGPRSHAGGIAAPGEDSAAAPNNEAGHGDFLMPISNHESKRDKEADTPEEAYTARPHEVEEVTGNVGVEEVMPDREDKTQMHSGARKGRRANGNAGFDKSESAACGGPAFRFCSGAPAEFFYNGTARACMALTPDGPGLCNHGRNRFTSLEDCWEQCVDSGEPVPKCFQKAVFAECEARDIMHTWWWYVDGKGCRHWRFPRGDCPSLEGGNVFPTASECVRRCFGAKGRKPPCIAPKSVPCHFKQMRFGYVADTSPHGARRCRELPSAGGGAKVRHCLAGANKFPTLEACQRRCVNA</sequence>
<protein>
    <submittedName>
        <fullName evidence="1">Uncharacterized protein</fullName>
    </submittedName>
</protein>
<comment type="caution">
    <text evidence="1">The sequence shown here is derived from an EMBL/GenBank/DDBJ whole genome shotgun (WGS) entry which is preliminary data.</text>
</comment>